<keyword evidence="1" id="KW-0812">Transmembrane</keyword>
<comment type="caution">
    <text evidence="2">The sequence shown here is derived from an EMBL/GenBank/DDBJ whole genome shotgun (WGS) entry which is preliminary data.</text>
</comment>
<dbReference type="EMBL" id="LAZR01010173">
    <property type="protein sequence ID" value="KKM68406.1"/>
    <property type="molecule type" value="Genomic_DNA"/>
</dbReference>
<proteinExistence type="predicted"/>
<organism evidence="2">
    <name type="scientific">marine sediment metagenome</name>
    <dbReference type="NCBI Taxonomy" id="412755"/>
    <lineage>
        <taxon>unclassified sequences</taxon>
        <taxon>metagenomes</taxon>
        <taxon>ecological metagenomes</taxon>
    </lineage>
</organism>
<keyword evidence="1" id="KW-0472">Membrane</keyword>
<evidence type="ECO:0000256" key="1">
    <source>
        <dbReference type="SAM" id="Phobius"/>
    </source>
</evidence>
<sequence length="416" mass="47660">MFRISRKSLRNLRRQLVILMLLVISFSFTIFPRNLFNMANTQETSFENTKTLKNSGLWAKLKLTNIAVNDTDYSHNSTIPLEGRLYEYLTEVNGINDYNVSLYLDGKLMPTFNNKTHTNGNFNISFIIPINLSLYQSYKIEVDVTDNLGNNVVELQNYYIFNLLPYLKLNLTNFAVDNARFYHNSTFPVKGRLYEYLNEPQGISGVEVSLFVDNQLFSGYFTTTGFNGTFQINFTIPFDFDVYQAHKIQANITQGKWVNDVELQNFFTFYTNATSIFELTFIDDLLKIPGEIFSVAGILRFDNLLGAGIPNVQINYIWYNATYQWQVKSFLTRATDGSFSENLDIPTDVYSSIINLNMNFPGDYPNIGPSYINITNIKLFSNIKVNWNIVSKAKEGDNITIAGRVVSFTNDSLLIV</sequence>
<keyword evidence="1" id="KW-1133">Transmembrane helix</keyword>
<dbReference type="AlphaFoldDB" id="A0A0F9K142"/>
<feature type="non-terminal residue" evidence="2">
    <location>
        <position position="416"/>
    </location>
</feature>
<gene>
    <name evidence="2" type="ORF">LCGC14_1461210</name>
</gene>
<accession>A0A0F9K142</accession>
<evidence type="ECO:0000313" key="2">
    <source>
        <dbReference type="EMBL" id="KKM68406.1"/>
    </source>
</evidence>
<reference evidence="2" key="1">
    <citation type="journal article" date="2015" name="Nature">
        <title>Complex archaea that bridge the gap between prokaryotes and eukaryotes.</title>
        <authorList>
            <person name="Spang A."/>
            <person name="Saw J.H."/>
            <person name="Jorgensen S.L."/>
            <person name="Zaremba-Niedzwiedzka K."/>
            <person name="Martijn J."/>
            <person name="Lind A.E."/>
            <person name="van Eijk R."/>
            <person name="Schleper C."/>
            <person name="Guy L."/>
            <person name="Ettema T.J."/>
        </authorList>
    </citation>
    <scope>NUCLEOTIDE SEQUENCE</scope>
</reference>
<name>A0A0F9K142_9ZZZZ</name>
<protein>
    <submittedName>
        <fullName evidence="2">Uncharacterized protein</fullName>
    </submittedName>
</protein>
<feature type="transmembrane region" description="Helical" evidence="1">
    <location>
        <begin position="12"/>
        <end position="31"/>
    </location>
</feature>